<reference evidence="6" key="1">
    <citation type="submission" date="2020-11" db="EMBL/GenBank/DDBJ databases">
        <authorList>
            <person name="Tran Van P."/>
        </authorList>
    </citation>
    <scope>NUCLEOTIDE SEQUENCE</scope>
</reference>
<dbReference type="AlphaFoldDB" id="A0A7R9M059"/>
<dbReference type="EMBL" id="CAJPIZ010052656">
    <property type="protein sequence ID" value="CAG2122981.1"/>
    <property type="molecule type" value="Genomic_DNA"/>
</dbReference>
<keyword evidence="3" id="KW-0418">Kinase</keyword>
<dbReference type="GO" id="GO:0006071">
    <property type="term" value="P:glycerol metabolic process"/>
    <property type="evidence" value="ECO:0007669"/>
    <property type="project" value="TreeGrafter"/>
</dbReference>
<proteinExistence type="inferred from homology"/>
<evidence type="ECO:0000256" key="3">
    <source>
        <dbReference type="ARBA" id="ARBA00022777"/>
    </source>
</evidence>
<accession>A0A7R9M059</accession>
<evidence type="ECO:0000259" key="4">
    <source>
        <dbReference type="Pfam" id="PF00370"/>
    </source>
</evidence>
<dbReference type="Pfam" id="PF00370">
    <property type="entry name" value="FGGY_N"/>
    <property type="match status" value="1"/>
</dbReference>
<dbReference type="InterPro" id="IPR018484">
    <property type="entry name" value="FGGY_N"/>
</dbReference>
<name>A0A7R9M059_9ACAR</name>
<organism evidence="6">
    <name type="scientific">Medioppia subpectinata</name>
    <dbReference type="NCBI Taxonomy" id="1979941"/>
    <lineage>
        <taxon>Eukaryota</taxon>
        <taxon>Metazoa</taxon>
        <taxon>Ecdysozoa</taxon>
        <taxon>Arthropoda</taxon>
        <taxon>Chelicerata</taxon>
        <taxon>Arachnida</taxon>
        <taxon>Acari</taxon>
        <taxon>Acariformes</taxon>
        <taxon>Sarcoptiformes</taxon>
        <taxon>Oribatida</taxon>
        <taxon>Brachypylina</taxon>
        <taxon>Oppioidea</taxon>
        <taxon>Oppiidae</taxon>
        <taxon>Medioppia</taxon>
    </lineage>
</organism>
<comment type="similarity">
    <text evidence="1">Belongs to the FGGY kinase family.</text>
</comment>
<evidence type="ECO:0000256" key="2">
    <source>
        <dbReference type="ARBA" id="ARBA00022679"/>
    </source>
</evidence>
<protein>
    <recommendedName>
        <fullName evidence="4">Carbohydrate kinase FGGY N-terminal domain-containing protein</fullName>
    </recommendedName>
</protein>
<evidence type="ECO:0000313" key="7">
    <source>
        <dbReference type="Proteomes" id="UP000759131"/>
    </source>
</evidence>
<dbReference type="SUPFAM" id="SSF53067">
    <property type="entry name" value="Actin-like ATPase domain"/>
    <property type="match status" value="1"/>
</dbReference>
<dbReference type="OrthoDB" id="6278781at2759"/>
<dbReference type="EMBL" id="CAJPIZ010052651">
    <property type="protein sequence ID" value="CAG2122977.1"/>
    <property type="molecule type" value="Genomic_DNA"/>
</dbReference>
<dbReference type="InterPro" id="IPR043129">
    <property type="entry name" value="ATPase_NBD"/>
</dbReference>
<evidence type="ECO:0000256" key="1">
    <source>
        <dbReference type="ARBA" id="ARBA00009156"/>
    </source>
</evidence>
<dbReference type="GO" id="GO:0016301">
    <property type="term" value="F:kinase activity"/>
    <property type="evidence" value="ECO:0007669"/>
    <property type="project" value="UniProtKB-KW"/>
</dbReference>
<dbReference type="Proteomes" id="UP000759131">
    <property type="component" value="Unassembled WGS sequence"/>
</dbReference>
<dbReference type="EMBL" id="OC907231">
    <property type="protein sequence ID" value="CAD7650581.1"/>
    <property type="molecule type" value="Genomic_DNA"/>
</dbReference>
<feature type="non-terminal residue" evidence="6">
    <location>
        <position position="144"/>
    </location>
</feature>
<keyword evidence="2" id="KW-0808">Transferase</keyword>
<evidence type="ECO:0000313" key="6">
    <source>
        <dbReference type="EMBL" id="CAD7650581.1"/>
    </source>
</evidence>
<gene>
    <name evidence="5" type="ORF">OSB1V03_LOCUS22922</name>
    <name evidence="6" type="ORF">OSB1V03_LOCUS22926</name>
</gene>
<dbReference type="GO" id="GO:0046167">
    <property type="term" value="P:glycerol-3-phosphate biosynthetic process"/>
    <property type="evidence" value="ECO:0007669"/>
    <property type="project" value="TreeGrafter"/>
</dbReference>
<dbReference type="PANTHER" id="PTHR10196">
    <property type="entry name" value="SUGAR KINASE"/>
    <property type="match status" value="1"/>
</dbReference>
<keyword evidence="7" id="KW-1185">Reference proteome</keyword>
<dbReference type="PANTHER" id="PTHR10196:SF68">
    <property type="entry name" value="GLYCEROL KINASE 5-RELATED"/>
    <property type="match status" value="1"/>
</dbReference>
<feature type="domain" description="Carbohydrate kinase FGGY N-terminal" evidence="4">
    <location>
        <begin position="4"/>
        <end position="144"/>
    </location>
</feature>
<sequence>MRGTFITWDRETGQPFHNFITWKDIRSEQLCNQWNQSMRMKCLKMGAKFVHFFSRSDRFLAASLLRFTTGMVVMRLVWVLQNIPRVRQRAVEGNALYGTVDTYLIWRLTSGKVHATDPSNACITGFYDPFLMKYADWALNMFDI</sequence>
<dbReference type="EMBL" id="OC907226">
    <property type="protein sequence ID" value="CAD7650574.1"/>
    <property type="molecule type" value="Genomic_DNA"/>
</dbReference>
<dbReference type="GO" id="GO:0005739">
    <property type="term" value="C:mitochondrion"/>
    <property type="evidence" value="ECO:0007669"/>
    <property type="project" value="TreeGrafter"/>
</dbReference>
<dbReference type="Gene3D" id="3.30.420.40">
    <property type="match status" value="1"/>
</dbReference>
<evidence type="ECO:0000313" key="5">
    <source>
        <dbReference type="EMBL" id="CAD7650574.1"/>
    </source>
</evidence>
<dbReference type="GO" id="GO:0006641">
    <property type="term" value="P:triglyceride metabolic process"/>
    <property type="evidence" value="ECO:0007669"/>
    <property type="project" value="TreeGrafter"/>
</dbReference>